<dbReference type="GO" id="GO:0071111">
    <property type="term" value="F:cyclic-guanylate-specific phosphodiesterase activity"/>
    <property type="evidence" value="ECO:0007669"/>
    <property type="project" value="InterPro"/>
</dbReference>
<feature type="domain" description="EAL" evidence="2">
    <location>
        <begin position="519"/>
        <end position="773"/>
    </location>
</feature>
<feature type="transmembrane region" description="Helical" evidence="1">
    <location>
        <begin position="282"/>
        <end position="301"/>
    </location>
</feature>
<dbReference type="PROSITE" id="PS50883">
    <property type="entry name" value="EAL"/>
    <property type="match status" value="1"/>
</dbReference>
<gene>
    <name evidence="3" type="ORF">FGU71_08840</name>
</gene>
<dbReference type="InterPro" id="IPR050706">
    <property type="entry name" value="Cyclic-di-GMP_PDE-like"/>
</dbReference>
<keyword evidence="1" id="KW-0472">Membrane</keyword>
<dbReference type="Gene3D" id="3.20.20.450">
    <property type="entry name" value="EAL domain"/>
    <property type="match status" value="1"/>
</dbReference>
<evidence type="ECO:0000256" key="1">
    <source>
        <dbReference type="SAM" id="Phobius"/>
    </source>
</evidence>
<dbReference type="InterPro" id="IPR035919">
    <property type="entry name" value="EAL_sf"/>
</dbReference>
<evidence type="ECO:0000313" key="4">
    <source>
        <dbReference type="Proteomes" id="UP000316343"/>
    </source>
</evidence>
<dbReference type="SMART" id="SM01080">
    <property type="entry name" value="CHASE2"/>
    <property type="match status" value="1"/>
</dbReference>
<dbReference type="CDD" id="cd01948">
    <property type="entry name" value="EAL"/>
    <property type="match status" value="1"/>
</dbReference>
<dbReference type="InterPro" id="IPR001633">
    <property type="entry name" value="EAL_dom"/>
</dbReference>
<dbReference type="Pfam" id="PF05226">
    <property type="entry name" value="CHASE2"/>
    <property type="match status" value="1"/>
</dbReference>
<dbReference type="PANTHER" id="PTHR33121:SF79">
    <property type="entry name" value="CYCLIC DI-GMP PHOSPHODIESTERASE PDED-RELATED"/>
    <property type="match status" value="1"/>
</dbReference>
<dbReference type="PANTHER" id="PTHR33121">
    <property type="entry name" value="CYCLIC DI-GMP PHOSPHODIESTERASE PDEF"/>
    <property type="match status" value="1"/>
</dbReference>
<comment type="caution">
    <text evidence="3">The sequence shown here is derived from an EMBL/GenBank/DDBJ whole genome shotgun (WGS) entry which is preliminary data.</text>
</comment>
<dbReference type="AlphaFoldDB" id="A0A547PCT9"/>
<name>A0A547PCT9_9SPHN</name>
<proteinExistence type="predicted"/>
<keyword evidence="4" id="KW-1185">Reference proteome</keyword>
<accession>A0A547PCT9</accession>
<keyword evidence="1" id="KW-1133">Transmembrane helix</keyword>
<dbReference type="SMART" id="SM00052">
    <property type="entry name" value="EAL"/>
    <property type="match status" value="1"/>
</dbReference>
<reference evidence="3 4" key="1">
    <citation type="submission" date="2019-06" db="EMBL/GenBank/DDBJ databases">
        <title>Erythrobacter insulae sp. nov., isolated from a tidal flat.</title>
        <authorList>
            <person name="Yoon J.-H."/>
        </authorList>
    </citation>
    <scope>NUCLEOTIDE SEQUENCE [LARGE SCALE GENOMIC DNA]</scope>
    <source>
        <strain evidence="3 4">JBTF-M21</strain>
    </source>
</reference>
<dbReference type="Proteomes" id="UP000316343">
    <property type="component" value="Unassembled WGS sequence"/>
</dbReference>
<dbReference type="SUPFAM" id="SSF141868">
    <property type="entry name" value="EAL domain-like"/>
    <property type="match status" value="1"/>
</dbReference>
<dbReference type="Pfam" id="PF00563">
    <property type="entry name" value="EAL"/>
    <property type="match status" value="1"/>
</dbReference>
<dbReference type="OrthoDB" id="7462471at2"/>
<dbReference type="EMBL" id="VHJK01000001">
    <property type="protein sequence ID" value="TRD11951.1"/>
    <property type="molecule type" value="Genomic_DNA"/>
</dbReference>
<dbReference type="InterPro" id="IPR007890">
    <property type="entry name" value="CHASE2"/>
</dbReference>
<protein>
    <submittedName>
        <fullName evidence="3">EAL domain-containing protein</fullName>
    </submittedName>
</protein>
<keyword evidence="1" id="KW-0812">Transmembrane</keyword>
<sequence>MPVLGTQSKHQKAGTRISGIAFAIAAVISMIITVSGFASGVENAIRDSRDQLRMTPASGQIAIVEIDGRSLLELEKWPWPRRHYADAIKELDRLGAEQIAFDVDFSSSSNPQDDRLLAQAINNIGQPVILPTFRQLNQTADGEMVSEALPIPELQENTFLASVNVFPSADGKITFYPNGVTTNGTARPSLPNMLAKQGGEVGVSFRVDQAIDVSTIPRISFVDLIERRVARRNVAGKRFVFGATAIELGDRYPTALFGVQPGVVIQAQAAETLLQDRVRGEVPSALMLLVLIPILAIALYANKKSSRFQFKPIGITLAVGLSLTAVAMAFDQASWIYLPIAGPILFLSGFVGLERSLNAAADLKAERMTDIASGLANRAAMDKALKRKSDAVIVVARMADFIDVMSVVEKDRLAALDGQIVNRLGLLAGHNTVYRLDSGLFGWLIEAQESTDPESLFAGARALFTAPIEIDNERFRINANFGHTQSSIDGAIFASADARKRGLVWSSNTEDVHEKAQFRQRILGELADALHDGAISVVYQPKLRIKSNTIDSAECLVRWFSTKLGHISPAEFIPILEARGRIDELTRFVLMQAIGDLETSREAGFYPSVAVNISAQLLSDDSFLDFATTVIETLDQTSEGGITLEITESAPLVDSIKARQAVERLQAAGARISIDDYGTGQATLNYLQDFPAQELKLDQSFIRSLIVDRKDRIMVQSTLELAKALQYDVVAEGVEDEATLNALREMGCDYAQGWHIGKPMLWDEFTKLASGQRNITDAA</sequence>
<evidence type="ECO:0000313" key="3">
    <source>
        <dbReference type="EMBL" id="TRD11951.1"/>
    </source>
</evidence>
<organism evidence="3 4">
    <name type="scientific">Erythrobacter insulae</name>
    <dbReference type="NCBI Taxonomy" id="2584124"/>
    <lineage>
        <taxon>Bacteria</taxon>
        <taxon>Pseudomonadati</taxon>
        <taxon>Pseudomonadota</taxon>
        <taxon>Alphaproteobacteria</taxon>
        <taxon>Sphingomonadales</taxon>
        <taxon>Erythrobacteraceae</taxon>
        <taxon>Erythrobacter/Porphyrobacter group</taxon>
        <taxon>Erythrobacter</taxon>
    </lineage>
</organism>
<feature type="transmembrane region" description="Helical" evidence="1">
    <location>
        <begin position="313"/>
        <end position="330"/>
    </location>
</feature>
<feature type="transmembrane region" description="Helical" evidence="1">
    <location>
        <begin position="20"/>
        <end position="41"/>
    </location>
</feature>
<evidence type="ECO:0000259" key="2">
    <source>
        <dbReference type="PROSITE" id="PS50883"/>
    </source>
</evidence>